<organism evidence="1 2">
    <name type="scientific">Caerostris extrusa</name>
    <name type="common">Bark spider</name>
    <name type="synonym">Caerostris bankana</name>
    <dbReference type="NCBI Taxonomy" id="172846"/>
    <lineage>
        <taxon>Eukaryota</taxon>
        <taxon>Metazoa</taxon>
        <taxon>Ecdysozoa</taxon>
        <taxon>Arthropoda</taxon>
        <taxon>Chelicerata</taxon>
        <taxon>Arachnida</taxon>
        <taxon>Araneae</taxon>
        <taxon>Araneomorphae</taxon>
        <taxon>Entelegynae</taxon>
        <taxon>Araneoidea</taxon>
        <taxon>Araneidae</taxon>
        <taxon>Caerostris</taxon>
    </lineage>
</organism>
<dbReference type="Proteomes" id="UP001054945">
    <property type="component" value="Unassembled WGS sequence"/>
</dbReference>
<gene>
    <name evidence="1" type="ORF">CEXT_621131</name>
</gene>
<dbReference type="AlphaFoldDB" id="A0AAV4XY58"/>
<dbReference type="EMBL" id="BPLR01000971">
    <property type="protein sequence ID" value="GIY98809.1"/>
    <property type="molecule type" value="Genomic_DNA"/>
</dbReference>
<evidence type="ECO:0008006" key="3">
    <source>
        <dbReference type="Google" id="ProtNLM"/>
    </source>
</evidence>
<protein>
    <recommendedName>
        <fullName evidence="3">Ycf15</fullName>
    </recommendedName>
</protein>
<sequence>MSQESVSKGPLEGRGPVTKSRLIKRHRWNEEPFPFILFLPNPAILLTRGNQSNMHQLASFVLWLTHDDKCWRTRNFLVDRSCHVILT</sequence>
<keyword evidence="2" id="KW-1185">Reference proteome</keyword>
<proteinExistence type="predicted"/>
<accession>A0AAV4XY58</accession>
<comment type="caution">
    <text evidence="1">The sequence shown here is derived from an EMBL/GenBank/DDBJ whole genome shotgun (WGS) entry which is preliminary data.</text>
</comment>
<reference evidence="1 2" key="1">
    <citation type="submission" date="2021-06" db="EMBL/GenBank/DDBJ databases">
        <title>Caerostris extrusa draft genome.</title>
        <authorList>
            <person name="Kono N."/>
            <person name="Arakawa K."/>
        </authorList>
    </citation>
    <scope>NUCLEOTIDE SEQUENCE [LARGE SCALE GENOMIC DNA]</scope>
</reference>
<evidence type="ECO:0000313" key="2">
    <source>
        <dbReference type="Proteomes" id="UP001054945"/>
    </source>
</evidence>
<evidence type="ECO:0000313" key="1">
    <source>
        <dbReference type="EMBL" id="GIY98809.1"/>
    </source>
</evidence>
<name>A0AAV4XY58_CAEEX</name>